<name>A0A6A6MUG6_HEVBR</name>
<evidence type="ECO:0000256" key="4">
    <source>
        <dbReference type="ARBA" id="ARBA00022989"/>
    </source>
</evidence>
<keyword evidence="5 6" id="KW-0472">Membrane</keyword>
<dbReference type="Proteomes" id="UP000467840">
    <property type="component" value="Chromosome 15"/>
</dbReference>
<evidence type="ECO:0000313" key="8">
    <source>
        <dbReference type="Proteomes" id="UP000467840"/>
    </source>
</evidence>
<organism evidence="7 8">
    <name type="scientific">Hevea brasiliensis</name>
    <name type="common">Para rubber tree</name>
    <name type="synonym">Siphonia brasiliensis</name>
    <dbReference type="NCBI Taxonomy" id="3981"/>
    <lineage>
        <taxon>Eukaryota</taxon>
        <taxon>Viridiplantae</taxon>
        <taxon>Streptophyta</taxon>
        <taxon>Embryophyta</taxon>
        <taxon>Tracheophyta</taxon>
        <taxon>Spermatophyta</taxon>
        <taxon>Magnoliopsida</taxon>
        <taxon>eudicotyledons</taxon>
        <taxon>Gunneridae</taxon>
        <taxon>Pentapetalae</taxon>
        <taxon>rosids</taxon>
        <taxon>fabids</taxon>
        <taxon>Malpighiales</taxon>
        <taxon>Euphorbiaceae</taxon>
        <taxon>Crotonoideae</taxon>
        <taxon>Micrandreae</taxon>
        <taxon>Hevea</taxon>
    </lineage>
</organism>
<comment type="subcellular location">
    <subcellularLocation>
        <location evidence="1">Membrane</location>
    </subcellularLocation>
</comment>
<feature type="transmembrane region" description="Helical" evidence="6">
    <location>
        <begin position="246"/>
        <end position="275"/>
    </location>
</feature>
<keyword evidence="4 6" id="KW-1133">Transmembrane helix</keyword>
<evidence type="ECO:0000256" key="2">
    <source>
        <dbReference type="ARBA" id="ARBA00009074"/>
    </source>
</evidence>
<dbReference type="InterPro" id="IPR007749">
    <property type="entry name" value="DUF677"/>
</dbReference>
<sequence>MWSWRKPTHNGPTKLGTTYTLQRVNSYVGIGRKPTHRLPCIYTWAAAAPNFQIRVDVREEYANAFRTESYNEFWTRVLALSDENSATYIPVETSTAARLPSYRLFVEHLLDPDQPTVTRILALAQNPPAAHSLLTQYFNQTANASLLCGSLLKDINHTRVKYSSLKTTLQSMGTTPLSPEKHFRILLTRITEFTNSLNPCRWSAPSPTQVRATQADCSNLLKKLESTRDRAKSKLQMRSRLKHGSALFLVALTASLTVILATHALALVVAAPSLIKASLDVASSRRLARVMSQLDMAAKGSYILSRDLETISRLVARLNDELEHMRATVKFWVDRGEEWIRVQANGEVMRRLKKNDCSFSEQLDEAEEHLYLCFMTINRARNLVLREILDPGQPIKAPNLLSK</sequence>
<comment type="similarity">
    <text evidence="2">Belongs to the UPF0496 family.</text>
</comment>
<keyword evidence="3 6" id="KW-0812">Transmembrane</keyword>
<evidence type="ECO:0000256" key="1">
    <source>
        <dbReference type="ARBA" id="ARBA00004370"/>
    </source>
</evidence>
<comment type="caution">
    <text evidence="7">The sequence shown here is derived from an EMBL/GenBank/DDBJ whole genome shotgun (WGS) entry which is preliminary data.</text>
</comment>
<gene>
    <name evidence="7" type="ORF">GH714_040100</name>
</gene>
<reference evidence="7 8" key="1">
    <citation type="journal article" date="2020" name="Mol. Plant">
        <title>The Chromosome-Based Rubber Tree Genome Provides New Insights into Spurge Genome Evolution and Rubber Biosynthesis.</title>
        <authorList>
            <person name="Liu J."/>
            <person name="Shi C."/>
            <person name="Shi C.C."/>
            <person name="Li W."/>
            <person name="Zhang Q.J."/>
            <person name="Zhang Y."/>
            <person name="Li K."/>
            <person name="Lu H.F."/>
            <person name="Shi C."/>
            <person name="Zhu S.T."/>
            <person name="Xiao Z.Y."/>
            <person name="Nan H."/>
            <person name="Yue Y."/>
            <person name="Zhu X.G."/>
            <person name="Wu Y."/>
            <person name="Hong X.N."/>
            <person name="Fan G.Y."/>
            <person name="Tong Y."/>
            <person name="Zhang D."/>
            <person name="Mao C.L."/>
            <person name="Liu Y.L."/>
            <person name="Hao S.J."/>
            <person name="Liu W.Q."/>
            <person name="Lv M.Q."/>
            <person name="Zhang H.B."/>
            <person name="Liu Y."/>
            <person name="Hu-Tang G.R."/>
            <person name="Wang J.P."/>
            <person name="Wang J.H."/>
            <person name="Sun Y.H."/>
            <person name="Ni S.B."/>
            <person name="Chen W.B."/>
            <person name="Zhang X.C."/>
            <person name="Jiao Y.N."/>
            <person name="Eichler E.E."/>
            <person name="Li G.H."/>
            <person name="Liu X."/>
            <person name="Gao L.Z."/>
        </authorList>
    </citation>
    <scope>NUCLEOTIDE SEQUENCE [LARGE SCALE GENOMIC DNA]</scope>
    <source>
        <strain evidence="8">cv. GT1</strain>
        <tissue evidence="7">Leaf</tissue>
    </source>
</reference>
<protein>
    <submittedName>
        <fullName evidence="7">Uncharacterized protein</fullName>
    </submittedName>
</protein>
<evidence type="ECO:0000256" key="5">
    <source>
        <dbReference type="ARBA" id="ARBA00023136"/>
    </source>
</evidence>
<proteinExistence type="inferred from homology"/>
<keyword evidence="8" id="KW-1185">Reference proteome</keyword>
<accession>A0A6A6MUG6</accession>
<dbReference type="AlphaFoldDB" id="A0A6A6MUG6"/>
<evidence type="ECO:0000256" key="3">
    <source>
        <dbReference type="ARBA" id="ARBA00022692"/>
    </source>
</evidence>
<evidence type="ECO:0000313" key="7">
    <source>
        <dbReference type="EMBL" id="KAF2315589.1"/>
    </source>
</evidence>
<dbReference type="Pfam" id="PF05055">
    <property type="entry name" value="DUF677"/>
    <property type="match status" value="1"/>
</dbReference>
<evidence type="ECO:0000256" key="6">
    <source>
        <dbReference type="SAM" id="Phobius"/>
    </source>
</evidence>
<dbReference type="GO" id="GO:0016020">
    <property type="term" value="C:membrane"/>
    <property type="evidence" value="ECO:0007669"/>
    <property type="project" value="UniProtKB-SubCell"/>
</dbReference>
<dbReference type="EMBL" id="JAAGAX010000005">
    <property type="protein sequence ID" value="KAF2315589.1"/>
    <property type="molecule type" value="Genomic_DNA"/>
</dbReference>
<dbReference type="PANTHER" id="PTHR31113">
    <property type="entry name" value="UPF0496 PROTEIN 3-RELATED"/>
    <property type="match status" value="1"/>
</dbReference>
<dbReference type="PANTHER" id="PTHR31113:SF6">
    <property type="entry name" value="UPF0496 PROTEIN 3"/>
    <property type="match status" value="1"/>
</dbReference>